<keyword evidence="4" id="KW-1185">Reference proteome</keyword>
<dbReference type="Proteomes" id="UP001500929">
    <property type="component" value="Unassembled WGS sequence"/>
</dbReference>
<evidence type="ECO:0000313" key="4">
    <source>
        <dbReference type="Proteomes" id="UP001500929"/>
    </source>
</evidence>
<name>A0ABP5QV51_9MICO</name>
<accession>A0ABP5QV51</accession>
<protein>
    <submittedName>
        <fullName evidence="3">HNH endonuclease signature motif containing protein</fullName>
    </submittedName>
</protein>
<proteinExistence type="predicted"/>
<dbReference type="Pfam" id="PF02720">
    <property type="entry name" value="DUF222"/>
    <property type="match status" value="1"/>
</dbReference>
<dbReference type="GO" id="GO:0004519">
    <property type="term" value="F:endonuclease activity"/>
    <property type="evidence" value="ECO:0007669"/>
    <property type="project" value="UniProtKB-KW"/>
</dbReference>
<dbReference type="CDD" id="cd00085">
    <property type="entry name" value="HNHc"/>
    <property type="match status" value="1"/>
</dbReference>
<feature type="compositionally biased region" description="Basic residues" evidence="1">
    <location>
        <begin position="439"/>
        <end position="448"/>
    </location>
</feature>
<dbReference type="RefSeq" id="WP_259480398.1">
    <property type="nucleotide sequence ID" value="NZ_BAAAQY010000009.1"/>
</dbReference>
<dbReference type="InterPro" id="IPR003615">
    <property type="entry name" value="HNH_nuc"/>
</dbReference>
<reference evidence="4" key="1">
    <citation type="journal article" date="2019" name="Int. J. Syst. Evol. Microbiol.">
        <title>The Global Catalogue of Microorganisms (GCM) 10K type strain sequencing project: providing services to taxonomists for standard genome sequencing and annotation.</title>
        <authorList>
            <consortium name="The Broad Institute Genomics Platform"/>
            <consortium name="The Broad Institute Genome Sequencing Center for Infectious Disease"/>
            <person name="Wu L."/>
            <person name="Ma J."/>
        </authorList>
    </citation>
    <scope>NUCLEOTIDE SEQUENCE [LARGE SCALE GENOMIC DNA]</scope>
    <source>
        <strain evidence="4">JCM 16117</strain>
    </source>
</reference>
<dbReference type="EMBL" id="BAAAQY010000009">
    <property type="protein sequence ID" value="GAA2242652.1"/>
    <property type="molecule type" value="Genomic_DNA"/>
</dbReference>
<evidence type="ECO:0000313" key="3">
    <source>
        <dbReference type="EMBL" id="GAA2242652.1"/>
    </source>
</evidence>
<keyword evidence="3" id="KW-0540">Nuclease</keyword>
<keyword evidence="3" id="KW-0378">Hydrolase</keyword>
<sequence length="448" mass="47932">MLNPQFDALLTADLGALTDAELLAAVVSVERVGRLVDAARVRLAGEVGARSRSELGDEGLSRAQNFATPAVLLAVTAGVSVRQARSRVELGVRMRGPVLLGGGVGAAPFPVVSAAFTAGSLAVEAAGVITRVCGELGARGVDSCEVGVAEQTLVDETLQGHLTPDQTARLAVRVRELLDPDGAEPRADRQDRLRSLTFTTTPDGMLRGRFALTPEQAGIWVSALHAMHSPRTTGPRFLPDDEAVAHELTADTRTAGQRNADTITELLTRATTTPGMPRLNGASTTVNVHITLNDLEAGRGAGWIDGIDHPIPASAVARLRCHNSTAVTVFGDHGEILHHGKTRRLFTPAQNRALAARDGGCIWPDCDRPPSWCETHHVTEWVSPDHPPGRTDIDNGVLLCHFHHRHLHRSAWAITMHHSAPHLIPPRWADPAQTPIPTTRRRTTTPAA</sequence>
<gene>
    <name evidence="3" type="ORF">GCM10009851_29950</name>
</gene>
<evidence type="ECO:0000259" key="2">
    <source>
        <dbReference type="SMART" id="SM00507"/>
    </source>
</evidence>
<feature type="domain" description="HNH nuclease" evidence="2">
    <location>
        <begin position="349"/>
        <end position="405"/>
    </location>
</feature>
<dbReference type="SMART" id="SM00507">
    <property type="entry name" value="HNHc"/>
    <property type="match status" value="1"/>
</dbReference>
<feature type="region of interest" description="Disordered" evidence="1">
    <location>
        <begin position="425"/>
        <end position="448"/>
    </location>
</feature>
<dbReference type="InterPro" id="IPR003870">
    <property type="entry name" value="DUF222"/>
</dbReference>
<organism evidence="3 4">
    <name type="scientific">Herbiconiux moechotypicola</name>
    <dbReference type="NCBI Taxonomy" id="637393"/>
    <lineage>
        <taxon>Bacteria</taxon>
        <taxon>Bacillati</taxon>
        <taxon>Actinomycetota</taxon>
        <taxon>Actinomycetes</taxon>
        <taxon>Micrococcales</taxon>
        <taxon>Microbacteriaceae</taxon>
        <taxon>Herbiconiux</taxon>
    </lineage>
</organism>
<comment type="caution">
    <text evidence="3">The sequence shown here is derived from an EMBL/GenBank/DDBJ whole genome shotgun (WGS) entry which is preliminary data.</text>
</comment>
<evidence type="ECO:0000256" key="1">
    <source>
        <dbReference type="SAM" id="MobiDB-lite"/>
    </source>
</evidence>
<keyword evidence="3" id="KW-0255">Endonuclease</keyword>